<reference evidence="1" key="1">
    <citation type="journal article" date="2019" name="MBio">
        <title>Virus Genomes from Deep Sea Sediments Expand the Ocean Megavirome and Support Independent Origins of Viral Gigantism.</title>
        <authorList>
            <person name="Backstrom D."/>
            <person name="Yutin N."/>
            <person name="Jorgensen S.L."/>
            <person name="Dharamshi J."/>
            <person name="Homa F."/>
            <person name="Zaremba-Niedwiedzka K."/>
            <person name="Spang A."/>
            <person name="Wolf Y.I."/>
            <person name="Koonin E.V."/>
            <person name="Ettema T.J."/>
        </authorList>
    </citation>
    <scope>NUCLEOTIDE SEQUENCE</scope>
</reference>
<organism evidence="1">
    <name type="scientific">Pithovirus LCDPAC02</name>
    <dbReference type="NCBI Taxonomy" id="2506601"/>
    <lineage>
        <taxon>Viruses</taxon>
        <taxon>Pithoviruses</taxon>
    </lineage>
</organism>
<sequence length="137" mass="15745">MFYIVYFVLIVPPSLRFSEEINEDIKDIEILANDFNKVIVNTKDTVDDIIKLTEELSPFGDSILPLYCRATTLINVKPPEICFKNPNINLVGNNNRSKNKNPNINLIRSKNNNRNKNKIMIKPEKLCFGNEINTGDF</sequence>
<proteinExistence type="predicted"/>
<name>A0A481YP67_9VIRU</name>
<gene>
    <name evidence="1" type="ORF">LCDPAC02_01180</name>
</gene>
<accession>A0A481YP67</accession>
<evidence type="ECO:0000313" key="1">
    <source>
        <dbReference type="EMBL" id="QBK84919.1"/>
    </source>
</evidence>
<protein>
    <submittedName>
        <fullName evidence="1">Uncharacterized protein</fullName>
    </submittedName>
</protein>
<dbReference type="EMBL" id="MK500300">
    <property type="protein sequence ID" value="QBK84919.1"/>
    <property type="molecule type" value="Genomic_DNA"/>
</dbReference>